<gene>
    <name evidence="1" type="ORF">SAMN05216260_13631</name>
</gene>
<proteinExistence type="predicted"/>
<accession>A0A1G7Y5G4</accession>
<evidence type="ECO:0000313" key="2">
    <source>
        <dbReference type="Proteomes" id="UP000198614"/>
    </source>
</evidence>
<dbReference type="EMBL" id="FNAX01000036">
    <property type="protein sequence ID" value="SDG91695.1"/>
    <property type="molecule type" value="Genomic_DNA"/>
</dbReference>
<dbReference type="Proteomes" id="UP000198614">
    <property type="component" value="Unassembled WGS sequence"/>
</dbReference>
<protein>
    <submittedName>
        <fullName evidence="1">Uncharacterized protein</fullName>
    </submittedName>
</protein>
<evidence type="ECO:0000313" key="1">
    <source>
        <dbReference type="EMBL" id="SDG91695.1"/>
    </source>
</evidence>
<name>A0A1G7Y5G4_9ACTN</name>
<dbReference type="AlphaFoldDB" id="A0A1G7Y5G4"/>
<sequence length="80" mass="8716">MTTPHAARRLSVPHGFRQAAGLRTWEGCVPRRGGVRVRITSLPGRHAGQAVPRGLLPPVRGSLLEFGPEDGPVRLRLYLS</sequence>
<organism evidence="1 2">
    <name type="scientific">Streptomyces griseoaurantiacus</name>
    <dbReference type="NCBI Taxonomy" id="68213"/>
    <lineage>
        <taxon>Bacteria</taxon>
        <taxon>Bacillati</taxon>
        <taxon>Actinomycetota</taxon>
        <taxon>Actinomycetes</taxon>
        <taxon>Kitasatosporales</taxon>
        <taxon>Streptomycetaceae</taxon>
        <taxon>Streptomyces</taxon>
        <taxon>Streptomyces aurantiacus group</taxon>
    </lineage>
</organism>
<reference evidence="1 2" key="1">
    <citation type="submission" date="2016-10" db="EMBL/GenBank/DDBJ databases">
        <authorList>
            <person name="de Groot N.N."/>
        </authorList>
    </citation>
    <scope>NUCLEOTIDE SEQUENCE [LARGE SCALE GENOMIC DNA]</scope>
    <source>
        <strain evidence="1 2">CGMCC 4.1859</strain>
    </source>
</reference>